<protein>
    <submittedName>
        <fullName evidence="2">Uncharacterized protein</fullName>
    </submittedName>
</protein>
<sequence>MRTRWHRGSQRKKLKLIRSLTSSSSVDGRAAVQKSQNDAVKRKRDEDEEASQNVRRLSMQRLRDESTTPPRKRKEEEMRKFALQLKKQKIEARIEEREAKAA</sequence>
<proteinExistence type="predicted"/>
<accession>A0A8S9THA1</accession>
<evidence type="ECO:0000313" key="2">
    <source>
        <dbReference type="EMBL" id="KAF4127191.1"/>
    </source>
</evidence>
<organism evidence="2 3">
    <name type="scientific">Phytophthora infestans</name>
    <name type="common">Potato late blight agent</name>
    <name type="synonym">Botrytis infestans</name>
    <dbReference type="NCBI Taxonomy" id="4787"/>
    <lineage>
        <taxon>Eukaryota</taxon>
        <taxon>Sar</taxon>
        <taxon>Stramenopiles</taxon>
        <taxon>Oomycota</taxon>
        <taxon>Peronosporomycetes</taxon>
        <taxon>Peronosporales</taxon>
        <taxon>Peronosporaceae</taxon>
        <taxon>Phytophthora</taxon>
    </lineage>
</organism>
<evidence type="ECO:0000313" key="3">
    <source>
        <dbReference type="Proteomes" id="UP000704712"/>
    </source>
</evidence>
<dbReference type="EMBL" id="JAACNO010003318">
    <property type="protein sequence ID" value="KAF4127191.1"/>
    <property type="molecule type" value="Genomic_DNA"/>
</dbReference>
<gene>
    <name evidence="2" type="ORF">GN958_ATG23650</name>
</gene>
<evidence type="ECO:0000256" key="1">
    <source>
        <dbReference type="SAM" id="MobiDB-lite"/>
    </source>
</evidence>
<dbReference type="AlphaFoldDB" id="A0A8S9THA1"/>
<reference evidence="2" key="1">
    <citation type="submission" date="2020-03" db="EMBL/GenBank/DDBJ databases">
        <title>Hybrid Assembly of Korean Phytophthora infestans isolates.</title>
        <authorList>
            <person name="Prokchorchik M."/>
            <person name="Lee Y."/>
            <person name="Seo J."/>
            <person name="Cho J.-H."/>
            <person name="Park Y.-E."/>
            <person name="Jang D.-C."/>
            <person name="Im J.-S."/>
            <person name="Choi J.-G."/>
            <person name="Park H.-J."/>
            <person name="Lee G.-B."/>
            <person name="Lee Y.-G."/>
            <person name="Hong S.-Y."/>
            <person name="Cho K."/>
            <person name="Sohn K.H."/>
        </authorList>
    </citation>
    <scope>NUCLEOTIDE SEQUENCE</scope>
    <source>
        <strain evidence="2">KR_2_A2</strain>
    </source>
</reference>
<dbReference type="Proteomes" id="UP000704712">
    <property type="component" value="Unassembled WGS sequence"/>
</dbReference>
<feature type="compositionally biased region" description="Basic residues" evidence="1">
    <location>
        <begin position="1"/>
        <end position="16"/>
    </location>
</feature>
<name>A0A8S9THA1_PHYIN</name>
<comment type="caution">
    <text evidence="2">The sequence shown here is derived from an EMBL/GenBank/DDBJ whole genome shotgun (WGS) entry which is preliminary data.</text>
</comment>
<feature type="region of interest" description="Disordered" evidence="1">
    <location>
        <begin position="1"/>
        <end position="78"/>
    </location>
</feature>